<evidence type="ECO:0000256" key="1">
    <source>
        <dbReference type="SAM" id="Phobius"/>
    </source>
</evidence>
<feature type="transmembrane region" description="Helical" evidence="1">
    <location>
        <begin position="20"/>
        <end position="38"/>
    </location>
</feature>
<keyword evidence="1" id="KW-0812">Transmembrane</keyword>
<evidence type="ECO:0008006" key="4">
    <source>
        <dbReference type="Google" id="ProtNLM"/>
    </source>
</evidence>
<proteinExistence type="predicted"/>
<dbReference type="AlphaFoldDB" id="A0A9X6XVA9"/>
<reference evidence="2 3" key="1">
    <citation type="submission" date="2017-09" db="EMBL/GenBank/DDBJ databases">
        <title>Large-scale bioinformatics analysis of Bacillus genomes uncovers conserved roles of natural products in bacterial physiology.</title>
        <authorList>
            <consortium name="Agbiome Team Llc"/>
            <person name="Bleich R.M."/>
            <person name="Grubbs K.J."/>
            <person name="Santa Maria K.C."/>
            <person name="Allen S.E."/>
            <person name="Farag S."/>
            <person name="Shank E.A."/>
            <person name="Bowers A."/>
        </authorList>
    </citation>
    <scope>NUCLEOTIDE SEQUENCE [LARGE SCALE GENOMIC DNA]</scope>
    <source>
        <strain evidence="2 3">AFS092789</strain>
    </source>
</reference>
<dbReference type="RefSeq" id="WP_098006979.1">
    <property type="nucleotide sequence ID" value="NZ_NVMX01000183.1"/>
</dbReference>
<dbReference type="Proteomes" id="UP000219922">
    <property type="component" value="Unassembled WGS sequence"/>
</dbReference>
<organism evidence="2 3">
    <name type="scientific">Bacillus cereus</name>
    <dbReference type="NCBI Taxonomy" id="1396"/>
    <lineage>
        <taxon>Bacteria</taxon>
        <taxon>Bacillati</taxon>
        <taxon>Bacillota</taxon>
        <taxon>Bacilli</taxon>
        <taxon>Bacillales</taxon>
        <taxon>Bacillaceae</taxon>
        <taxon>Bacillus</taxon>
        <taxon>Bacillus cereus group</taxon>
    </lineage>
</organism>
<evidence type="ECO:0000313" key="3">
    <source>
        <dbReference type="Proteomes" id="UP000219922"/>
    </source>
</evidence>
<protein>
    <recommendedName>
        <fullName evidence="4">Flp family type IVb pilin</fullName>
    </recommendedName>
</protein>
<accession>A0A9X6XVA9</accession>
<dbReference type="EMBL" id="NVMX01000183">
    <property type="protein sequence ID" value="PDZ94473.1"/>
    <property type="molecule type" value="Genomic_DNA"/>
</dbReference>
<gene>
    <name evidence="2" type="ORF">CON36_33630</name>
</gene>
<comment type="caution">
    <text evidence="2">The sequence shown here is derived from an EMBL/GenBank/DDBJ whole genome shotgun (WGS) entry which is preliminary data.</text>
</comment>
<sequence>MKKLFTKFFKEEDGATIVEYVIMLSIVAAIVLFAFPSLRKSIASWITGAFKDITDGGTKSHSQYICPDGTETTDLATCK</sequence>
<keyword evidence="1" id="KW-0472">Membrane</keyword>
<evidence type="ECO:0000313" key="2">
    <source>
        <dbReference type="EMBL" id="PDZ94473.1"/>
    </source>
</evidence>
<keyword evidence="1" id="KW-1133">Transmembrane helix</keyword>
<name>A0A9X6XVA9_BACCE</name>